<dbReference type="Pfam" id="PF00466">
    <property type="entry name" value="Ribosomal_L10"/>
    <property type="match status" value="1"/>
</dbReference>
<comment type="subunit">
    <text evidence="5">Part of the ribosomal stalk of the 50S ribosomal subunit. The N-terminus interacts with L11 and the large rRNA to form the base of the stalk. The C-terminus forms an elongated spine to which L12 dimers bind in a sequential fashion forming a multimeric L10(L12)X complex.</text>
</comment>
<dbReference type="EMBL" id="DXFX01000055">
    <property type="protein sequence ID" value="HIX07702.1"/>
    <property type="molecule type" value="Genomic_DNA"/>
</dbReference>
<dbReference type="SUPFAM" id="SSF160369">
    <property type="entry name" value="Ribosomal protein L10-like"/>
    <property type="match status" value="1"/>
</dbReference>
<dbReference type="Proteomes" id="UP000824204">
    <property type="component" value="Unassembled WGS sequence"/>
</dbReference>
<keyword evidence="5" id="KW-0699">rRNA-binding</keyword>
<dbReference type="NCBIfam" id="NF000955">
    <property type="entry name" value="PRK00099.1-1"/>
    <property type="match status" value="1"/>
</dbReference>
<evidence type="ECO:0000256" key="2">
    <source>
        <dbReference type="ARBA" id="ARBA00022980"/>
    </source>
</evidence>
<dbReference type="PANTHER" id="PTHR11560">
    <property type="entry name" value="39S RIBOSOMAL PROTEIN L10, MITOCHONDRIAL"/>
    <property type="match status" value="1"/>
</dbReference>
<evidence type="ECO:0000256" key="3">
    <source>
        <dbReference type="ARBA" id="ARBA00023274"/>
    </source>
</evidence>
<reference evidence="6" key="1">
    <citation type="journal article" date="2021" name="PeerJ">
        <title>Extensive microbial diversity within the chicken gut microbiome revealed by metagenomics and culture.</title>
        <authorList>
            <person name="Gilroy R."/>
            <person name="Ravi A."/>
            <person name="Getino M."/>
            <person name="Pursley I."/>
            <person name="Horton D.L."/>
            <person name="Alikhan N.F."/>
            <person name="Baker D."/>
            <person name="Gharbi K."/>
            <person name="Hall N."/>
            <person name="Watson M."/>
            <person name="Adriaenssens E.M."/>
            <person name="Foster-Nyarko E."/>
            <person name="Jarju S."/>
            <person name="Secka A."/>
            <person name="Antonio M."/>
            <person name="Oren A."/>
            <person name="Chaudhuri R.R."/>
            <person name="La Ragione R."/>
            <person name="Hildebrand F."/>
            <person name="Pallen M.J."/>
        </authorList>
    </citation>
    <scope>NUCLEOTIDE SEQUENCE</scope>
    <source>
        <strain evidence="6">811</strain>
    </source>
</reference>
<evidence type="ECO:0000256" key="4">
    <source>
        <dbReference type="ARBA" id="ARBA00035202"/>
    </source>
</evidence>
<protein>
    <recommendedName>
        <fullName evidence="4 5">Large ribosomal subunit protein uL10</fullName>
    </recommendedName>
</protein>
<dbReference type="HAMAP" id="MF_00362">
    <property type="entry name" value="Ribosomal_uL10"/>
    <property type="match status" value="1"/>
</dbReference>
<comment type="function">
    <text evidence="5">Forms part of the ribosomal stalk, playing a central role in the interaction of the ribosome with GTP-bound translation factors.</text>
</comment>
<comment type="similarity">
    <text evidence="1 5">Belongs to the universal ribosomal protein uL10 family.</text>
</comment>
<evidence type="ECO:0000256" key="5">
    <source>
        <dbReference type="HAMAP-Rule" id="MF_00362"/>
    </source>
</evidence>
<dbReference type="PROSITE" id="PS01109">
    <property type="entry name" value="RIBOSOMAL_L10"/>
    <property type="match status" value="1"/>
</dbReference>
<dbReference type="InterPro" id="IPR047865">
    <property type="entry name" value="Ribosomal_uL10_bac_type"/>
</dbReference>
<dbReference type="InterPro" id="IPR043141">
    <property type="entry name" value="Ribosomal_uL10-like_sf"/>
</dbReference>
<dbReference type="GO" id="GO:0003735">
    <property type="term" value="F:structural constituent of ribosome"/>
    <property type="evidence" value="ECO:0007669"/>
    <property type="project" value="InterPro"/>
</dbReference>
<keyword evidence="3 5" id="KW-0687">Ribonucleoprotein</keyword>
<reference evidence="6" key="2">
    <citation type="submission" date="2021-04" db="EMBL/GenBank/DDBJ databases">
        <authorList>
            <person name="Gilroy R."/>
        </authorList>
    </citation>
    <scope>NUCLEOTIDE SEQUENCE</scope>
    <source>
        <strain evidence="6">811</strain>
    </source>
</reference>
<keyword evidence="2 5" id="KW-0689">Ribosomal protein</keyword>
<dbReference type="GO" id="GO:0070180">
    <property type="term" value="F:large ribosomal subunit rRNA binding"/>
    <property type="evidence" value="ECO:0007669"/>
    <property type="project" value="UniProtKB-UniRule"/>
</dbReference>
<dbReference type="Gene3D" id="3.30.70.1730">
    <property type="match status" value="1"/>
</dbReference>
<proteinExistence type="inferred from homology"/>
<dbReference type="AlphaFoldDB" id="A0A9D1V7N1"/>
<dbReference type="GO" id="GO:0015934">
    <property type="term" value="C:large ribosomal subunit"/>
    <property type="evidence" value="ECO:0007669"/>
    <property type="project" value="InterPro"/>
</dbReference>
<comment type="caution">
    <text evidence="6">The sequence shown here is derived from an EMBL/GenBank/DDBJ whole genome shotgun (WGS) entry which is preliminary data.</text>
</comment>
<gene>
    <name evidence="5 6" type="primary">rplJ</name>
    <name evidence="6" type="ORF">H9741_04480</name>
</gene>
<name>A0A9D1V7N1_9FIRM</name>
<evidence type="ECO:0000313" key="7">
    <source>
        <dbReference type="Proteomes" id="UP000824204"/>
    </source>
</evidence>
<dbReference type="InterPro" id="IPR022973">
    <property type="entry name" value="Ribosomal_uL10_bac"/>
</dbReference>
<sequence length="174" mass="18849">MSANFEAKKQVVEEIKQKIQSSKSVVFVDYKGLTVAEVSELRNKFRAVGVEYKVYKNTLLRKAFNELGVTAFDNDLNGPTATAFSPDETAAAKIFADAVKAMPEKIIPKSAYVDNAYVDVNGIKALATMPSKEELIAKMLGSMQAPIANFAGVLSAMLRGVVIALNQIAEKKNA</sequence>
<dbReference type="GO" id="GO:0006412">
    <property type="term" value="P:translation"/>
    <property type="evidence" value="ECO:0007669"/>
    <property type="project" value="UniProtKB-UniRule"/>
</dbReference>
<keyword evidence="5" id="KW-0694">RNA-binding</keyword>
<dbReference type="CDD" id="cd05797">
    <property type="entry name" value="Ribosomal_L10"/>
    <property type="match status" value="1"/>
</dbReference>
<dbReference type="Gene3D" id="6.10.250.290">
    <property type="match status" value="1"/>
</dbReference>
<accession>A0A9D1V7N1</accession>
<dbReference type="InterPro" id="IPR002363">
    <property type="entry name" value="Ribosomal_uL10_CS_bac"/>
</dbReference>
<dbReference type="InterPro" id="IPR001790">
    <property type="entry name" value="Ribosomal_uL10"/>
</dbReference>
<organism evidence="6 7">
    <name type="scientific">Candidatus Borkfalkia faecipullorum</name>
    <dbReference type="NCBI Taxonomy" id="2838510"/>
    <lineage>
        <taxon>Bacteria</taxon>
        <taxon>Bacillati</taxon>
        <taxon>Bacillota</taxon>
        <taxon>Clostridia</taxon>
        <taxon>Christensenellales</taxon>
        <taxon>Christensenellaceae</taxon>
        <taxon>Candidatus Borkfalkia</taxon>
    </lineage>
</organism>
<evidence type="ECO:0000256" key="1">
    <source>
        <dbReference type="ARBA" id="ARBA00008889"/>
    </source>
</evidence>
<evidence type="ECO:0000313" key="6">
    <source>
        <dbReference type="EMBL" id="HIX07702.1"/>
    </source>
</evidence>